<proteinExistence type="predicted"/>
<evidence type="ECO:0000256" key="1">
    <source>
        <dbReference type="SAM" id="Phobius"/>
    </source>
</evidence>
<protein>
    <submittedName>
        <fullName evidence="2">DUF2474 family protein</fullName>
    </submittedName>
</protein>
<dbReference type="OrthoDB" id="6199137at2"/>
<sequence>MATIDRQQAAAGRWYQRVGWLVVIWMGSVVSLGVVAEALRMLMQAAGMSSH</sequence>
<accession>A0A2Z4RCM9</accession>
<reference evidence="2 3" key="1">
    <citation type="submission" date="2018-05" db="EMBL/GenBank/DDBJ databases">
        <title>Whole genome sequence of Pseudomonas putida JBC17.</title>
        <authorList>
            <person name="Lee Y.H."/>
            <person name="David K."/>
        </authorList>
    </citation>
    <scope>NUCLEOTIDE SEQUENCE [LARGE SCALE GENOMIC DNA]</scope>
    <source>
        <strain evidence="2 3">JBC17</strain>
    </source>
</reference>
<dbReference type="AlphaFoldDB" id="A0A2Z4RCM9"/>
<dbReference type="RefSeq" id="WP_110962428.1">
    <property type="nucleotide sequence ID" value="NZ_CP029693.1"/>
</dbReference>
<dbReference type="Pfam" id="PF10617">
    <property type="entry name" value="DUF2474"/>
    <property type="match status" value="1"/>
</dbReference>
<organism evidence="2 3">
    <name type="scientific">Pseudomonas putida</name>
    <name type="common">Arthrobacter siderocapsulatus</name>
    <dbReference type="NCBI Taxonomy" id="303"/>
    <lineage>
        <taxon>Bacteria</taxon>
        <taxon>Pseudomonadati</taxon>
        <taxon>Pseudomonadota</taxon>
        <taxon>Gammaproteobacteria</taxon>
        <taxon>Pseudomonadales</taxon>
        <taxon>Pseudomonadaceae</taxon>
        <taxon>Pseudomonas</taxon>
    </lineage>
</organism>
<gene>
    <name evidence="2" type="ORF">DKY63_01290</name>
</gene>
<feature type="transmembrane region" description="Helical" evidence="1">
    <location>
        <begin position="20"/>
        <end position="39"/>
    </location>
</feature>
<keyword evidence="1" id="KW-0472">Membrane</keyword>
<dbReference type="Proteomes" id="UP000250299">
    <property type="component" value="Chromosome"/>
</dbReference>
<dbReference type="EMBL" id="CP029693">
    <property type="protein sequence ID" value="AWY38609.1"/>
    <property type="molecule type" value="Genomic_DNA"/>
</dbReference>
<dbReference type="InterPro" id="IPR018895">
    <property type="entry name" value="DUF2474"/>
</dbReference>
<evidence type="ECO:0000313" key="2">
    <source>
        <dbReference type="EMBL" id="AWY38609.1"/>
    </source>
</evidence>
<name>A0A2Z4RCM9_PSEPU</name>
<keyword evidence="1" id="KW-1133">Transmembrane helix</keyword>
<evidence type="ECO:0000313" key="3">
    <source>
        <dbReference type="Proteomes" id="UP000250299"/>
    </source>
</evidence>
<keyword evidence="1" id="KW-0812">Transmembrane</keyword>